<feature type="compositionally biased region" description="Basic and acidic residues" evidence="8">
    <location>
        <begin position="530"/>
        <end position="548"/>
    </location>
</feature>
<keyword evidence="3 7" id="KW-0813">Transport</keyword>
<feature type="transmembrane region" description="Helical" evidence="9">
    <location>
        <begin position="372"/>
        <end position="391"/>
    </location>
</feature>
<feature type="transmembrane region" description="Helical" evidence="9">
    <location>
        <begin position="406"/>
        <end position="429"/>
    </location>
</feature>
<organism evidence="11 12">
    <name type="scientific">Monascus purpureus</name>
    <name type="common">Red mold</name>
    <name type="synonym">Monascus anka</name>
    <dbReference type="NCBI Taxonomy" id="5098"/>
    <lineage>
        <taxon>Eukaryota</taxon>
        <taxon>Fungi</taxon>
        <taxon>Dikarya</taxon>
        <taxon>Ascomycota</taxon>
        <taxon>Pezizomycotina</taxon>
        <taxon>Eurotiomycetes</taxon>
        <taxon>Eurotiomycetidae</taxon>
        <taxon>Eurotiales</taxon>
        <taxon>Aspergillaceae</taxon>
        <taxon>Monascus</taxon>
    </lineage>
</organism>
<dbReference type="InterPro" id="IPR036259">
    <property type="entry name" value="MFS_trans_sf"/>
</dbReference>
<dbReference type="FunFam" id="1.20.1250.20:FF:000044">
    <property type="entry name" value="Hexose transporter Hxt3p"/>
    <property type="match status" value="1"/>
</dbReference>
<evidence type="ECO:0000256" key="9">
    <source>
        <dbReference type="SAM" id="Phobius"/>
    </source>
</evidence>
<feature type="transmembrane region" description="Helical" evidence="9">
    <location>
        <begin position="450"/>
        <end position="467"/>
    </location>
</feature>
<comment type="similarity">
    <text evidence="2 7">Belongs to the major facilitator superfamily. Sugar transporter (TC 2.A.1.1) family.</text>
</comment>
<dbReference type="InterPro" id="IPR050360">
    <property type="entry name" value="MFS_Sugar_Transporters"/>
</dbReference>
<evidence type="ECO:0000256" key="6">
    <source>
        <dbReference type="ARBA" id="ARBA00023136"/>
    </source>
</evidence>
<dbReference type="NCBIfam" id="TIGR00879">
    <property type="entry name" value="SP"/>
    <property type="match status" value="1"/>
</dbReference>
<feature type="transmembrane region" description="Helical" evidence="9">
    <location>
        <begin position="339"/>
        <end position="360"/>
    </location>
</feature>
<feature type="transmembrane region" description="Helical" evidence="9">
    <location>
        <begin position="185"/>
        <end position="204"/>
    </location>
</feature>
<feature type="transmembrane region" description="Helical" evidence="9">
    <location>
        <begin position="216"/>
        <end position="238"/>
    </location>
</feature>
<dbReference type="OrthoDB" id="2241241at2759"/>
<gene>
    <name evidence="11" type="ORF">MPDQ_006211</name>
</gene>
<dbReference type="PROSITE" id="PS00217">
    <property type="entry name" value="SUGAR_TRANSPORT_2"/>
    <property type="match status" value="1"/>
</dbReference>
<dbReference type="InterPro" id="IPR020846">
    <property type="entry name" value="MFS_dom"/>
</dbReference>
<evidence type="ECO:0000256" key="3">
    <source>
        <dbReference type="ARBA" id="ARBA00022448"/>
    </source>
</evidence>
<evidence type="ECO:0000256" key="2">
    <source>
        <dbReference type="ARBA" id="ARBA00010992"/>
    </source>
</evidence>
<accession>A0A507QV37</accession>
<feature type="region of interest" description="Disordered" evidence="8">
    <location>
        <begin position="529"/>
        <end position="548"/>
    </location>
</feature>
<dbReference type="SUPFAM" id="SSF103473">
    <property type="entry name" value="MFS general substrate transporter"/>
    <property type="match status" value="1"/>
</dbReference>
<feature type="transmembrane region" description="Helical" evidence="9">
    <location>
        <begin position="149"/>
        <end position="173"/>
    </location>
</feature>
<dbReference type="GO" id="GO:0005351">
    <property type="term" value="F:carbohydrate:proton symporter activity"/>
    <property type="evidence" value="ECO:0007669"/>
    <property type="project" value="TreeGrafter"/>
</dbReference>
<dbReference type="Pfam" id="PF00083">
    <property type="entry name" value="Sugar_tr"/>
    <property type="match status" value="1"/>
</dbReference>
<sequence>MAENFPNYPSSGEHADNSYSSQKPIPDTVGPAGTVNTRVPLLTLRSVIMGAFVSIGGFLFGYDTGQISGFQDMSNYLERYGQVDSHGTWMFSNVRAGLIVGLLSIGTLVGALVAAPIADRIGRKWSISIWSAILIVGVIVQITSPNRHWWQMVVGRWVTGLGVGGCSLVVPMYQGESAPRQVRGALICCYQLFITMGIFVAYLINLGTNHLDGTAQWRITLGLTVVFALFLGGGIAFFPETPRYQYRMGQVDSARATMAKFYGVPENHVRILEELEEIQDQIAKETEDQAWHEIFTAPAMGYRLVLGMVLQALQQLTGANYYFYFGTTIFQGAGIDNSFATQCILGAVNFGCTFGGLYAIENFGRRKSLITGGILMFIFFIIFATVGHFSLDYNHPKNTPNSGKGMIVVACLFIASYATTWGPMIWALIAEIYPMKYRARGMALATASNWLWNFLIGFFTPFIRSAIDFRYGYVFAGCLFLAVLVVYFCVIETKGRTLEEIDFMYSNKVLAWKSSKYELPPANIWGHTQESGHEESYEDKGAYHAEQA</sequence>
<dbReference type="PROSITE" id="PS00216">
    <property type="entry name" value="SUGAR_TRANSPORT_1"/>
    <property type="match status" value="2"/>
</dbReference>
<feature type="transmembrane region" description="Helical" evidence="9">
    <location>
        <begin position="42"/>
        <end position="62"/>
    </location>
</feature>
<dbReference type="InterPro" id="IPR005828">
    <property type="entry name" value="MFS_sugar_transport-like"/>
</dbReference>
<keyword evidence="6 9" id="KW-0472">Membrane</keyword>
<dbReference type="GO" id="GO:0016020">
    <property type="term" value="C:membrane"/>
    <property type="evidence" value="ECO:0007669"/>
    <property type="project" value="UniProtKB-SubCell"/>
</dbReference>
<dbReference type="PANTHER" id="PTHR48022">
    <property type="entry name" value="PLASTIDIC GLUCOSE TRANSPORTER 4"/>
    <property type="match status" value="1"/>
</dbReference>
<feature type="domain" description="Major facilitator superfamily (MFS) profile" evidence="10">
    <location>
        <begin position="49"/>
        <end position="494"/>
    </location>
</feature>
<evidence type="ECO:0000256" key="5">
    <source>
        <dbReference type="ARBA" id="ARBA00022989"/>
    </source>
</evidence>
<feature type="region of interest" description="Disordered" evidence="8">
    <location>
        <begin position="1"/>
        <end position="31"/>
    </location>
</feature>
<feature type="transmembrane region" description="Helical" evidence="9">
    <location>
        <begin position="473"/>
        <end position="491"/>
    </location>
</feature>
<dbReference type="PROSITE" id="PS50850">
    <property type="entry name" value="MFS"/>
    <property type="match status" value="1"/>
</dbReference>
<evidence type="ECO:0000256" key="4">
    <source>
        <dbReference type="ARBA" id="ARBA00022692"/>
    </source>
</evidence>
<dbReference type="PRINTS" id="PR00171">
    <property type="entry name" value="SUGRTRNSPORT"/>
</dbReference>
<dbReference type="Proteomes" id="UP000319663">
    <property type="component" value="Unassembled WGS sequence"/>
</dbReference>
<dbReference type="InterPro" id="IPR003663">
    <property type="entry name" value="Sugar/inositol_transpt"/>
</dbReference>
<keyword evidence="5 9" id="KW-1133">Transmembrane helix</keyword>
<protein>
    <recommendedName>
        <fullName evidence="10">Major facilitator superfamily (MFS) profile domain-containing protein</fullName>
    </recommendedName>
</protein>
<evidence type="ECO:0000313" key="12">
    <source>
        <dbReference type="Proteomes" id="UP000319663"/>
    </source>
</evidence>
<evidence type="ECO:0000256" key="7">
    <source>
        <dbReference type="RuleBase" id="RU003346"/>
    </source>
</evidence>
<comment type="subcellular location">
    <subcellularLocation>
        <location evidence="1">Membrane</location>
        <topology evidence="1">Multi-pass membrane protein</topology>
    </subcellularLocation>
</comment>
<evidence type="ECO:0000313" key="11">
    <source>
        <dbReference type="EMBL" id="TQB73125.1"/>
    </source>
</evidence>
<proteinExistence type="inferred from homology"/>
<dbReference type="PANTHER" id="PTHR48022:SF91">
    <property type="entry name" value="MAJOR FACILITATOR SUPERFAMILY (MFS) PROFILE DOMAIN-CONTAINING PROTEIN-RELATED"/>
    <property type="match status" value="1"/>
</dbReference>
<comment type="caution">
    <text evidence="11">The sequence shown here is derived from an EMBL/GenBank/DDBJ whole genome shotgun (WGS) entry which is preliminary data.</text>
</comment>
<keyword evidence="12" id="KW-1185">Reference proteome</keyword>
<keyword evidence="4 9" id="KW-0812">Transmembrane</keyword>
<evidence type="ECO:0000256" key="8">
    <source>
        <dbReference type="SAM" id="MobiDB-lite"/>
    </source>
</evidence>
<dbReference type="STRING" id="5098.A0A507QV37"/>
<dbReference type="EMBL" id="VIFY01000050">
    <property type="protein sequence ID" value="TQB73125.1"/>
    <property type="molecule type" value="Genomic_DNA"/>
</dbReference>
<feature type="transmembrane region" description="Helical" evidence="9">
    <location>
        <begin position="304"/>
        <end position="324"/>
    </location>
</feature>
<dbReference type="Gene3D" id="1.20.1250.20">
    <property type="entry name" value="MFS general substrate transporter like domains"/>
    <property type="match status" value="1"/>
</dbReference>
<feature type="transmembrane region" description="Helical" evidence="9">
    <location>
        <begin position="125"/>
        <end position="143"/>
    </location>
</feature>
<name>A0A507QV37_MONPU</name>
<evidence type="ECO:0000259" key="10">
    <source>
        <dbReference type="PROSITE" id="PS50850"/>
    </source>
</evidence>
<reference evidence="11 12" key="1">
    <citation type="submission" date="2019-06" db="EMBL/GenBank/DDBJ databases">
        <title>Wine fermentation using esterase from Monascus purpureus.</title>
        <authorList>
            <person name="Geng C."/>
            <person name="Zhang Y."/>
        </authorList>
    </citation>
    <scope>NUCLEOTIDE SEQUENCE [LARGE SCALE GENOMIC DNA]</scope>
    <source>
        <strain evidence="11">HQ1</strain>
    </source>
</reference>
<evidence type="ECO:0000256" key="1">
    <source>
        <dbReference type="ARBA" id="ARBA00004141"/>
    </source>
</evidence>
<dbReference type="InterPro" id="IPR005829">
    <property type="entry name" value="Sugar_transporter_CS"/>
</dbReference>
<feature type="transmembrane region" description="Helical" evidence="9">
    <location>
        <begin position="96"/>
        <end position="118"/>
    </location>
</feature>
<dbReference type="CDD" id="cd17356">
    <property type="entry name" value="MFS_HXT"/>
    <property type="match status" value="1"/>
</dbReference>
<dbReference type="AlphaFoldDB" id="A0A507QV37"/>